<protein>
    <submittedName>
        <fullName evidence="1">Uncharacterized protein</fullName>
    </submittedName>
</protein>
<evidence type="ECO:0000313" key="1">
    <source>
        <dbReference type="EMBL" id="MPM80693.1"/>
    </source>
</evidence>
<name>A0A645CUX5_9ZZZZ</name>
<organism evidence="1">
    <name type="scientific">bioreactor metagenome</name>
    <dbReference type="NCBI Taxonomy" id="1076179"/>
    <lineage>
        <taxon>unclassified sequences</taxon>
        <taxon>metagenomes</taxon>
        <taxon>ecological metagenomes</taxon>
    </lineage>
</organism>
<sequence length="124" mass="13721">MKALQALASSVIKQPAIGQHPVHIGNHQANISQRRPRLRLTPFQQRAHALQALGRIDARPRRLHGIGANLQTGSHEAQLFELFSFLGHGLGQIGIALQHLTTIGIDAHMLEIGGFLRITRIRNR</sequence>
<dbReference type="EMBL" id="VSSQ01030243">
    <property type="protein sequence ID" value="MPM80693.1"/>
    <property type="molecule type" value="Genomic_DNA"/>
</dbReference>
<comment type="caution">
    <text evidence="1">The sequence shown here is derived from an EMBL/GenBank/DDBJ whole genome shotgun (WGS) entry which is preliminary data.</text>
</comment>
<gene>
    <name evidence="1" type="ORF">SDC9_127743</name>
</gene>
<dbReference type="AlphaFoldDB" id="A0A645CUX5"/>
<reference evidence="1" key="1">
    <citation type="submission" date="2019-08" db="EMBL/GenBank/DDBJ databases">
        <authorList>
            <person name="Kucharzyk K."/>
            <person name="Murdoch R.W."/>
            <person name="Higgins S."/>
            <person name="Loffler F."/>
        </authorList>
    </citation>
    <scope>NUCLEOTIDE SEQUENCE</scope>
</reference>
<accession>A0A645CUX5</accession>
<proteinExistence type="predicted"/>